<name>A0ABS1WYK4_9GAMM</name>
<organism evidence="2 3">
    <name type="scientific">Steroidobacter gossypii</name>
    <dbReference type="NCBI Taxonomy" id="2805490"/>
    <lineage>
        <taxon>Bacteria</taxon>
        <taxon>Pseudomonadati</taxon>
        <taxon>Pseudomonadota</taxon>
        <taxon>Gammaproteobacteria</taxon>
        <taxon>Steroidobacterales</taxon>
        <taxon>Steroidobacteraceae</taxon>
        <taxon>Steroidobacter</taxon>
    </lineage>
</organism>
<evidence type="ECO:0000313" key="3">
    <source>
        <dbReference type="Proteomes" id="UP000661077"/>
    </source>
</evidence>
<dbReference type="EMBL" id="JAEVLS010000003">
    <property type="protein sequence ID" value="MBM0106056.1"/>
    <property type="molecule type" value="Genomic_DNA"/>
</dbReference>
<protein>
    <recommendedName>
        <fullName evidence="4">Uracil-DNA glycosylase</fullName>
    </recommendedName>
</protein>
<reference evidence="2 3" key="1">
    <citation type="journal article" date="2021" name="Int. J. Syst. Evol. Microbiol.">
        <title>Steroidobacter gossypii sp. nov., isolated from soil of cotton cropping field.</title>
        <authorList>
            <person name="Huang R."/>
            <person name="Yang S."/>
            <person name="Zhen C."/>
            <person name="Liu W."/>
        </authorList>
    </citation>
    <scope>NUCLEOTIDE SEQUENCE [LARGE SCALE GENOMIC DNA]</scope>
    <source>
        <strain evidence="2 3">S1-65</strain>
    </source>
</reference>
<dbReference type="Proteomes" id="UP000661077">
    <property type="component" value="Unassembled WGS sequence"/>
</dbReference>
<comment type="caution">
    <text evidence="2">The sequence shown here is derived from an EMBL/GenBank/DDBJ whole genome shotgun (WGS) entry which is preliminary data.</text>
</comment>
<accession>A0ABS1WYK4</accession>
<evidence type="ECO:0008006" key="4">
    <source>
        <dbReference type="Google" id="ProtNLM"/>
    </source>
</evidence>
<evidence type="ECO:0000313" key="2">
    <source>
        <dbReference type="EMBL" id="MBM0106056.1"/>
    </source>
</evidence>
<feature type="region of interest" description="Disordered" evidence="1">
    <location>
        <begin position="25"/>
        <end position="61"/>
    </location>
</feature>
<dbReference type="RefSeq" id="WP_203168126.1">
    <property type="nucleotide sequence ID" value="NZ_JAEVLS010000003.1"/>
</dbReference>
<sequence length="61" mass="6380">MNASSQAPADERPAQDETALLNDWLDTALEQSFPASDPLPAFRGDPTAPSNHATADTAQGV</sequence>
<keyword evidence="3" id="KW-1185">Reference proteome</keyword>
<evidence type="ECO:0000256" key="1">
    <source>
        <dbReference type="SAM" id="MobiDB-lite"/>
    </source>
</evidence>
<proteinExistence type="predicted"/>
<gene>
    <name evidence="2" type="ORF">JM946_15085</name>
</gene>
<feature type="compositionally biased region" description="Polar residues" evidence="1">
    <location>
        <begin position="48"/>
        <end position="61"/>
    </location>
</feature>